<dbReference type="EMBL" id="BPQB01000062">
    <property type="protein sequence ID" value="GJE96679.1"/>
    <property type="molecule type" value="Genomic_DNA"/>
</dbReference>
<keyword evidence="2" id="KW-1185">Reference proteome</keyword>
<dbReference type="AlphaFoldDB" id="A0A9P3GNM2"/>
<name>A0A9P3GNM2_9APHY</name>
<evidence type="ECO:0008006" key="3">
    <source>
        <dbReference type="Google" id="ProtNLM"/>
    </source>
</evidence>
<proteinExistence type="predicted"/>
<accession>A0A9P3GNM2</accession>
<reference evidence="1 2" key="1">
    <citation type="submission" date="2021-08" db="EMBL/GenBank/DDBJ databases">
        <title>Draft Genome Sequence of Phanerochaete sordida strain YK-624.</title>
        <authorList>
            <person name="Mori T."/>
            <person name="Dohra H."/>
            <person name="Suzuki T."/>
            <person name="Kawagishi H."/>
            <person name="Hirai H."/>
        </authorList>
    </citation>
    <scope>NUCLEOTIDE SEQUENCE [LARGE SCALE GENOMIC DNA]</scope>
    <source>
        <strain evidence="1 2">YK-624</strain>
    </source>
</reference>
<gene>
    <name evidence="1" type="ORF">PsYK624_128810</name>
</gene>
<organism evidence="1 2">
    <name type="scientific">Phanerochaete sordida</name>
    <dbReference type="NCBI Taxonomy" id="48140"/>
    <lineage>
        <taxon>Eukaryota</taxon>
        <taxon>Fungi</taxon>
        <taxon>Dikarya</taxon>
        <taxon>Basidiomycota</taxon>
        <taxon>Agaricomycotina</taxon>
        <taxon>Agaricomycetes</taxon>
        <taxon>Polyporales</taxon>
        <taxon>Phanerochaetaceae</taxon>
        <taxon>Phanerochaete</taxon>
    </lineage>
</organism>
<dbReference type="Proteomes" id="UP000703269">
    <property type="component" value="Unassembled WGS sequence"/>
</dbReference>
<dbReference type="Gene3D" id="3.80.10.10">
    <property type="entry name" value="Ribonuclease Inhibitor"/>
    <property type="match status" value="1"/>
</dbReference>
<evidence type="ECO:0000313" key="1">
    <source>
        <dbReference type="EMBL" id="GJE96679.1"/>
    </source>
</evidence>
<dbReference type="InterPro" id="IPR032675">
    <property type="entry name" value="LRR_dom_sf"/>
</dbReference>
<comment type="caution">
    <text evidence="1">The sequence shown here is derived from an EMBL/GenBank/DDBJ whole genome shotgun (WGS) entry which is preliminary data.</text>
</comment>
<dbReference type="SUPFAM" id="SSF52047">
    <property type="entry name" value="RNI-like"/>
    <property type="match status" value="1"/>
</dbReference>
<protein>
    <recommendedName>
        <fullName evidence="3">F-box domain-containing protein</fullName>
    </recommendedName>
</protein>
<sequence>MPIEVTVTGGAYGTRPDDDEQWLPVFEALGRTRALTLYALPGASVMQQVRSWEAPVLREFFLEVRDLDPDESDLDTIDGLFKITEGSRDLQKLRLQGAANVLSEDVFRRISRSPSLRELNLSNASRFTPVPLDPIFEMLRSLPNLERLFLDFRPEADGDETSMESMEVVKLPHLCLLSISFYRGISMILRHLDFPSTAEIGILDFPRPRDHGIEDEEVLDELRQVIPKLTGGHPVTRLAIKPDPILPALSATFITAPGEGKPEADRFVLYTHDYSLGALIVADLFAHLPLSAVRQLSVASLCGSDPDQELPPIVVLDLLRLCPNLRLLDIASTWTTWVSTLLDPPVPWGEQPAFSTPLDLRISHIAVETWAYQQDSGEADDSLCMGEIVEMLQHRHERGNSIGHITFHHLPPIPFHDLFTMRRAVVGGVHQGDIPDCKGMKYKPYSFTSLPPPAPDRDREITLRRTA</sequence>
<evidence type="ECO:0000313" key="2">
    <source>
        <dbReference type="Proteomes" id="UP000703269"/>
    </source>
</evidence>